<dbReference type="Proteomes" id="UP000799755">
    <property type="component" value="Unassembled WGS sequence"/>
</dbReference>
<reference evidence="1" key="1">
    <citation type="journal article" date="2020" name="Stud. Mycol.">
        <title>101 Dothideomycetes genomes: a test case for predicting lifestyles and emergence of pathogens.</title>
        <authorList>
            <person name="Haridas S."/>
            <person name="Albert R."/>
            <person name="Binder M."/>
            <person name="Bloem J."/>
            <person name="Labutti K."/>
            <person name="Salamov A."/>
            <person name="Andreopoulos B."/>
            <person name="Baker S."/>
            <person name="Barry K."/>
            <person name="Bills G."/>
            <person name="Bluhm B."/>
            <person name="Cannon C."/>
            <person name="Castanera R."/>
            <person name="Culley D."/>
            <person name="Daum C."/>
            <person name="Ezra D."/>
            <person name="Gonzalez J."/>
            <person name="Henrissat B."/>
            <person name="Kuo A."/>
            <person name="Liang C."/>
            <person name="Lipzen A."/>
            <person name="Lutzoni F."/>
            <person name="Magnuson J."/>
            <person name="Mondo S."/>
            <person name="Nolan M."/>
            <person name="Ohm R."/>
            <person name="Pangilinan J."/>
            <person name="Park H.-J."/>
            <person name="Ramirez L."/>
            <person name="Alfaro M."/>
            <person name="Sun H."/>
            <person name="Tritt A."/>
            <person name="Yoshinaga Y."/>
            <person name="Zwiers L.-H."/>
            <person name="Turgeon B."/>
            <person name="Goodwin S."/>
            <person name="Spatafora J."/>
            <person name="Crous P."/>
            <person name="Grigoriev I."/>
        </authorList>
    </citation>
    <scope>NUCLEOTIDE SEQUENCE</scope>
    <source>
        <strain evidence="1">ATCC 200398</strain>
    </source>
</reference>
<protein>
    <submittedName>
        <fullName evidence="1">Uncharacterized protein</fullName>
    </submittedName>
</protein>
<evidence type="ECO:0000313" key="2">
    <source>
        <dbReference type="Proteomes" id="UP000799755"/>
    </source>
</evidence>
<dbReference type="EMBL" id="MU003492">
    <property type="protein sequence ID" value="KAF2477520.1"/>
    <property type="molecule type" value="Genomic_DNA"/>
</dbReference>
<comment type="caution">
    <text evidence="1">The sequence shown here is derived from an EMBL/GenBank/DDBJ whole genome shotgun (WGS) entry which is preliminary data.</text>
</comment>
<sequence length="503" mass="56973">MPKRSSGCFTCRARKVRCDEAKPECNTCLRRGTKCPGYRPTQAFILHTFNDQTDKPGIVKEDETRYRYAYQDQEGISGAQQSVIQLRSSASKAVDVLVPRQLSPIAVERIQHLSNFLSLYLPKWEGETLTPPSALILSLPSTPASRQVLLASLDALSAAQLAVSNKNYPLINRSRSLYSTALGQLMRSITQPKTPQEDETLLATYLLALYEVFVGVSSGTGFFYHVQGLLRLLKQRGPASINTKLTLDIFHGIRYYSLTIGFHVRKASILDSPEWLEVTSKAAKPDPWVYLMDLCICVPRLLERTDKLTRAAASAEEFEKVITDSQRLADRAFKWFAKFEKDGPRYTKVDVNSMTGFLQICDDLTYDPVFAFNSWATSNTYLLYWMSMLILRSNNFLLVRKFHQLEPKQLYVWDRELSGYADCICRGVPFSCRPTAGYTGRFSTLTPLVVVRKYFEAKAAKKEAAWCERAYYGTKVPGLYSPPIPIEPLQGLIELVQSSQRYI</sequence>
<name>A0ACB6RFM7_9PLEO</name>
<organism evidence="1 2">
    <name type="scientific">Lindgomyces ingoldianus</name>
    <dbReference type="NCBI Taxonomy" id="673940"/>
    <lineage>
        <taxon>Eukaryota</taxon>
        <taxon>Fungi</taxon>
        <taxon>Dikarya</taxon>
        <taxon>Ascomycota</taxon>
        <taxon>Pezizomycotina</taxon>
        <taxon>Dothideomycetes</taxon>
        <taxon>Pleosporomycetidae</taxon>
        <taxon>Pleosporales</taxon>
        <taxon>Lindgomycetaceae</taxon>
        <taxon>Lindgomyces</taxon>
    </lineage>
</organism>
<evidence type="ECO:0000313" key="1">
    <source>
        <dbReference type="EMBL" id="KAF2477520.1"/>
    </source>
</evidence>
<accession>A0ACB6RFM7</accession>
<proteinExistence type="predicted"/>
<gene>
    <name evidence="1" type="ORF">BDR25DRAFT_274717</name>
</gene>
<keyword evidence="2" id="KW-1185">Reference proteome</keyword>